<feature type="region of interest" description="Disordered" evidence="3">
    <location>
        <begin position="1"/>
        <end position="33"/>
    </location>
</feature>
<dbReference type="Proteomes" id="UP000694251">
    <property type="component" value="Chromosome 11"/>
</dbReference>
<gene>
    <name evidence="5" type="ORF">ISN44_As11g031090</name>
</gene>
<keyword evidence="1" id="KW-0137">Centromere</keyword>
<proteinExistence type="inferred from homology"/>
<dbReference type="OrthoDB" id="7459479at2759"/>
<evidence type="ECO:0000313" key="5">
    <source>
        <dbReference type="EMBL" id="KAG7557110.1"/>
    </source>
</evidence>
<comment type="caution">
    <text evidence="5">The sequence shown here is derived from an EMBL/GenBank/DDBJ whole genome shotgun (WGS) entry which is preliminary data.</text>
</comment>
<dbReference type="PANTHER" id="PTHR46681">
    <property type="entry name" value="KINETOCHORE PROTEIN NDC80 HOMOLOG"/>
    <property type="match status" value="1"/>
</dbReference>
<dbReference type="EMBL" id="JAEFBJ010000011">
    <property type="protein sequence ID" value="KAG7557110.1"/>
    <property type="molecule type" value="Genomic_DNA"/>
</dbReference>
<evidence type="ECO:0000313" key="6">
    <source>
        <dbReference type="Proteomes" id="UP000694251"/>
    </source>
</evidence>
<comment type="similarity">
    <text evidence="1">Belongs to the NDC80/HEC1 family.</text>
</comment>
<keyword evidence="1" id="KW-0539">Nucleus</keyword>
<keyword evidence="1" id="KW-0131">Cell cycle</keyword>
<protein>
    <recommendedName>
        <fullName evidence="1">Kinetochore protein NDC80</fullName>
    </recommendedName>
</protein>
<dbReference type="GO" id="GO:0005634">
    <property type="term" value="C:nucleus"/>
    <property type="evidence" value="ECO:0007669"/>
    <property type="project" value="UniProtKB-SubCell"/>
</dbReference>
<comment type="subunit">
    <text evidence="1">Component of the NDC80 complex.</text>
</comment>
<keyword evidence="1" id="KW-0158">Chromosome</keyword>
<dbReference type="GO" id="GO:0051315">
    <property type="term" value="P:attachment of mitotic spindle microtubules to kinetochore"/>
    <property type="evidence" value="ECO:0007669"/>
    <property type="project" value="UniProtKB-UniRule"/>
</dbReference>
<comment type="function">
    <text evidence="1">Acts as a component of the essential kinetochore-associated NDC80 complex, which is required for chromosome segregation and spindle checkpoint activity.</text>
</comment>
<sequence>MRGGATGKRRTTEGFGGSTPQPPPSIEQQQRKLLNSRDSDVNFASSRSSSIGLGDISHQSSIRFIKTFLSSHKFPLLIRANHVPSVKDISETLKFMLSALDYPYDSIKWDDDLVFFFKSLTCQFMITKSSLVAPNTPHNWPTALPVVHWLVELARIRQHILSNPTFVLEANSIDFFAIQRCRRSNHGEVDLVKDLDSKILDKELKANEEERERISQENKELKKSVELENFSARDVERRRRELQAEEKDVVEAEVVRDSWDQKVWELNSKILNQFHQILKLAIDCNQALRRLKLDDILIFSSLLTREGKHLKRLDCKKH</sequence>
<comment type="subcellular location">
    <subcellularLocation>
        <location evidence="1">Chromosome</location>
        <location evidence="1">Centromere</location>
        <location evidence="1">Kinetochore</location>
    </subcellularLocation>
    <subcellularLocation>
        <location evidence="1">Nucleus</location>
    </subcellularLocation>
</comment>
<reference evidence="5 6" key="1">
    <citation type="submission" date="2020-12" db="EMBL/GenBank/DDBJ databases">
        <title>Concerted genomic and epigenomic changes stabilize Arabidopsis allopolyploids.</title>
        <authorList>
            <person name="Chen Z."/>
        </authorList>
    </citation>
    <scope>NUCLEOTIDE SEQUENCE [LARGE SCALE GENOMIC DNA]</scope>
    <source>
        <strain evidence="5">As9502</strain>
        <tissue evidence="5">Leaf</tissue>
    </source>
</reference>
<evidence type="ECO:0000256" key="3">
    <source>
        <dbReference type="SAM" id="MobiDB-lite"/>
    </source>
</evidence>
<feature type="domain" description="Kinetochore protein Ndc80 CH" evidence="4">
    <location>
        <begin position="58"/>
        <end position="159"/>
    </location>
</feature>
<dbReference type="GO" id="GO:0051301">
    <property type="term" value="P:cell division"/>
    <property type="evidence" value="ECO:0007669"/>
    <property type="project" value="UniProtKB-UniRule"/>
</dbReference>
<organism evidence="5 6">
    <name type="scientific">Arabidopsis suecica</name>
    <name type="common">Swedish thale-cress</name>
    <name type="synonym">Cardaminopsis suecica</name>
    <dbReference type="NCBI Taxonomy" id="45249"/>
    <lineage>
        <taxon>Eukaryota</taxon>
        <taxon>Viridiplantae</taxon>
        <taxon>Streptophyta</taxon>
        <taxon>Embryophyta</taxon>
        <taxon>Tracheophyta</taxon>
        <taxon>Spermatophyta</taxon>
        <taxon>Magnoliopsida</taxon>
        <taxon>eudicotyledons</taxon>
        <taxon>Gunneridae</taxon>
        <taxon>Pentapetalae</taxon>
        <taxon>rosids</taxon>
        <taxon>malvids</taxon>
        <taxon>Brassicales</taxon>
        <taxon>Brassicaceae</taxon>
        <taxon>Camelineae</taxon>
        <taxon>Arabidopsis</taxon>
    </lineage>
</organism>
<keyword evidence="6" id="KW-1185">Reference proteome</keyword>
<keyword evidence="1" id="KW-0132">Cell division</keyword>
<evidence type="ECO:0000256" key="2">
    <source>
        <dbReference type="SAM" id="Coils"/>
    </source>
</evidence>
<dbReference type="PANTHER" id="PTHR46681:SF1">
    <property type="entry name" value="KINETOCHORE PROTEIN NDC80 HOMOLOG"/>
    <property type="match status" value="1"/>
</dbReference>
<keyword evidence="1" id="KW-0995">Kinetochore</keyword>
<evidence type="ECO:0000256" key="1">
    <source>
        <dbReference type="RuleBase" id="RU368072"/>
    </source>
</evidence>
<feature type="coiled-coil region" evidence="2">
    <location>
        <begin position="192"/>
        <end position="252"/>
    </location>
</feature>
<dbReference type="Pfam" id="PF03801">
    <property type="entry name" value="Ndc80_HEC"/>
    <property type="match status" value="1"/>
</dbReference>
<dbReference type="InterPro" id="IPR055307">
    <property type="entry name" value="NDC80_plants"/>
</dbReference>
<dbReference type="InterPro" id="IPR055260">
    <property type="entry name" value="Ndc80_CH"/>
</dbReference>
<keyword evidence="1" id="KW-0498">Mitosis</keyword>
<dbReference type="GO" id="GO:0031262">
    <property type="term" value="C:Ndc80 complex"/>
    <property type="evidence" value="ECO:0007669"/>
    <property type="project" value="UniProtKB-UniRule"/>
</dbReference>
<name>A0A8T1ZD38_ARASU</name>
<dbReference type="AlphaFoldDB" id="A0A8T1ZD38"/>
<evidence type="ECO:0000259" key="4">
    <source>
        <dbReference type="Pfam" id="PF03801"/>
    </source>
</evidence>
<accession>A0A8T1ZD38</accession>
<keyword evidence="2" id="KW-0175">Coiled coil</keyword>